<dbReference type="PANTHER" id="PTHR12585">
    <property type="entry name" value="SCC1 / RAD21 FAMILY MEMBER"/>
    <property type="match status" value="1"/>
</dbReference>
<evidence type="ECO:0000256" key="2">
    <source>
        <dbReference type="ARBA" id="ARBA00004496"/>
    </source>
</evidence>
<keyword evidence="9" id="KW-0446">Lipid-binding</keyword>
<dbReference type="AlphaFoldDB" id="A0A9P6KEL9"/>
<dbReference type="OrthoDB" id="10071381at2759"/>
<keyword evidence="7" id="KW-0007">Acetylation</keyword>
<keyword evidence="18" id="KW-1185">Reference proteome</keyword>
<dbReference type="SUPFAM" id="SSF55961">
    <property type="entry name" value="Bet v1-like"/>
    <property type="match status" value="1"/>
</dbReference>
<keyword evidence="10" id="KW-0539">Nucleus</keyword>
<evidence type="ECO:0000256" key="6">
    <source>
        <dbReference type="ARBA" id="ARBA00022553"/>
    </source>
</evidence>
<dbReference type="InterPro" id="IPR002913">
    <property type="entry name" value="START_lipid-bd_dom"/>
</dbReference>
<sequence>MFTEEQVEIALGEIQVPDVASWDLFAEVAEFKVYRRSVANSTLKEYKVLGTFPDLPVRYLLQAYTNLDYRKTWDKYMASWRSLDDKRFHFVTKFPWPLSPRDYVYELNVQEFEGGVFCINGQSVVDESMPEKSGTVRVDDFRQDVVIQPTENAKGCNIWFAYFDDPKGNVPSSIINWAAKSGVPGFLNSLRDAGLSLMKEDLTKEKTKLPHSSDSAVSINKAILSKKGPLAKVWLAAHWERKLSKNQLLQTNLNNSVDAIIGVDQAPMALRLSGQLLLGVTRIYSRKTKYLLEDCNEALVKIKVAFRSDANNMGDSLLMLDGASDLPTEHSRAAFNAITVQDNMTEFDLLLPAQTIDLDAWGLQSKLGGSSVIQEYGSGIDSTSDLFSSVGNLDRSRRLHSMDIETGRSYMSRVGSGGGYNTMDFDLGVPDDVLDLNIFGSDIASATDFDFLRRPHRRDDLEIEVGRREVVQRRSASVDPFAVLGDMEKRGREPSIDVSVHGGALDEPDFGFAAVDGNRSPLHLDFEEGLDEGPGRGQHQQQHLTVAKKRKLIVDEETELLTPSTELIAEGLLMTHEMLPRSRKLLRLQQIEQDTAHGGLAGYLLDHSISPRVMGGALVPELASIFSRQLEPVVPEGRPATNIGADWHQDGPVGDWMEPQRRGAGNGAFGVEDTTPPPASEMFGVRLESPAKEGAVSSEGQVQTTTAKESTATPLFQDIDDASRSVSKTKELNGAVFSYSTVQTMRLIHQRLEAHKSAAKETESTRPARATRQTLMAGASSPLNKDSTHVAFSEILSADIHTDRDPQATEVPKKRNRGDAAKLFFELLVLSTKDIVKVEQKQSFGDISVGGSPWLNSLVEADTITTGSTEGTGMIVLPSA</sequence>
<dbReference type="EMBL" id="JAABOA010001278">
    <property type="protein sequence ID" value="KAF9581890.1"/>
    <property type="molecule type" value="Genomic_DNA"/>
</dbReference>
<keyword evidence="4" id="KW-0813">Transport</keyword>
<evidence type="ECO:0000256" key="14">
    <source>
        <dbReference type="ARBA" id="ARBA00079049"/>
    </source>
</evidence>
<dbReference type="InterPro" id="IPR023393">
    <property type="entry name" value="START-like_dom_sf"/>
</dbReference>
<gene>
    <name evidence="17" type="primary">MCD1</name>
    <name evidence="17" type="ORF">BGW38_000928</name>
</gene>
<dbReference type="SMART" id="SM00234">
    <property type="entry name" value="START"/>
    <property type="match status" value="1"/>
</dbReference>
<feature type="compositionally biased region" description="Polar residues" evidence="15">
    <location>
        <begin position="698"/>
        <end position="714"/>
    </location>
</feature>
<evidence type="ECO:0000256" key="9">
    <source>
        <dbReference type="ARBA" id="ARBA00023121"/>
    </source>
</evidence>
<dbReference type="GO" id="GO:1990414">
    <property type="term" value="P:replication-born double-strand break repair via sister chromatid exchange"/>
    <property type="evidence" value="ECO:0007669"/>
    <property type="project" value="TreeGrafter"/>
</dbReference>
<evidence type="ECO:0000256" key="1">
    <source>
        <dbReference type="ARBA" id="ARBA00004123"/>
    </source>
</evidence>
<evidence type="ECO:0000256" key="13">
    <source>
        <dbReference type="ARBA" id="ARBA00077188"/>
    </source>
</evidence>
<evidence type="ECO:0000256" key="15">
    <source>
        <dbReference type="SAM" id="MobiDB-lite"/>
    </source>
</evidence>
<feature type="region of interest" description="Disordered" evidence="15">
    <location>
        <begin position="690"/>
        <end position="715"/>
    </location>
</feature>
<evidence type="ECO:0000256" key="8">
    <source>
        <dbReference type="ARBA" id="ARBA00023055"/>
    </source>
</evidence>
<dbReference type="GO" id="GO:0008278">
    <property type="term" value="C:cohesin complex"/>
    <property type="evidence" value="ECO:0007669"/>
    <property type="project" value="InterPro"/>
</dbReference>
<comment type="subcellular location">
    <subcellularLocation>
        <location evidence="2">Cytoplasm</location>
    </subcellularLocation>
    <subcellularLocation>
        <location evidence="1">Nucleus</location>
    </subcellularLocation>
</comment>
<evidence type="ECO:0000256" key="5">
    <source>
        <dbReference type="ARBA" id="ARBA00022490"/>
    </source>
</evidence>
<dbReference type="Pfam" id="PF01852">
    <property type="entry name" value="START"/>
    <property type="match status" value="1"/>
</dbReference>
<dbReference type="PANTHER" id="PTHR12585:SF69">
    <property type="entry name" value="FI11703P"/>
    <property type="match status" value="1"/>
</dbReference>
<evidence type="ECO:0000256" key="10">
    <source>
        <dbReference type="ARBA" id="ARBA00023242"/>
    </source>
</evidence>
<dbReference type="InterPro" id="IPR036390">
    <property type="entry name" value="WH_DNA-bd_sf"/>
</dbReference>
<name>A0A9P6KEL9_9FUNG</name>
<evidence type="ECO:0000313" key="17">
    <source>
        <dbReference type="EMBL" id="KAF9581890.1"/>
    </source>
</evidence>
<evidence type="ECO:0000256" key="7">
    <source>
        <dbReference type="ARBA" id="ARBA00022990"/>
    </source>
</evidence>
<dbReference type="GO" id="GO:0006869">
    <property type="term" value="P:lipid transport"/>
    <property type="evidence" value="ECO:0007669"/>
    <property type="project" value="UniProtKB-KW"/>
</dbReference>
<dbReference type="PROSITE" id="PS50848">
    <property type="entry name" value="START"/>
    <property type="match status" value="1"/>
</dbReference>
<dbReference type="FunFam" id="3.30.530.20:FF:000017">
    <property type="entry name" value="Phosphatidylcholine transfer protein, putative"/>
    <property type="match status" value="1"/>
</dbReference>
<evidence type="ECO:0000256" key="3">
    <source>
        <dbReference type="ARBA" id="ARBA00009870"/>
    </source>
</evidence>
<feature type="domain" description="START" evidence="16">
    <location>
        <begin position="22"/>
        <end position="199"/>
    </location>
</feature>
<dbReference type="GO" id="GO:0005829">
    <property type="term" value="C:cytosol"/>
    <property type="evidence" value="ECO:0007669"/>
    <property type="project" value="UniProtKB-ARBA"/>
</dbReference>
<evidence type="ECO:0000256" key="4">
    <source>
        <dbReference type="ARBA" id="ARBA00022448"/>
    </source>
</evidence>
<dbReference type="Gene3D" id="1.10.10.580">
    <property type="entry name" value="Structural maintenance of chromosome 1. Chain E"/>
    <property type="match status" value="1"/>
</dbReference>
<dbReference type="GO" id="GO:0008289">
    <property type="term" value="F:lipid binding"/>
    <property type="evidence" value="ECO:0007669"/>
    <property type="project" value="UniProtKB-KW"/>
</dbReference>
<evidence type="ECO:0000256" key="11">
    <source>
        <dbReference type="ARBA" id="ARBA00063535"/>
    </source>
</evidence>
<dbReference type="GO" id="GO:0003682">
    <property type="term" value="F:chromatin binding"/>
    <property type="evidence" value="ECO:0007669"/>
    <property type="project" value="TreeGrafter"/>
</dbReference>
<evidence type="ECO:0000313" key="18">
    <source>
        <dbReference type="Proteomes" id="UP000780801"/>
    </source>
</evidence>
<dbReference type="Proteomes" id="UP000780801">
    <property type="component" value="Unassembled WGS sequence"/>
</dbReference>
<dbReference type="InterPro" id="IPR039781">
    <property type="entry name" value="Rad21/Rec8-like"/>
</dbReference>
<comment type="similarity">
    <text evidence="3">Belongs to the rad21 family.</text>
</comment>
<dbReference type="InterPro" id="IPR006910">
    <property type="entry name" value="Rad21_Rec8_N"/>
</dbReference>
<dbReference type="GO" id="GO:0007062">
    <property type="term" value="P:sister chromatid cohesion"/>
    <property type="evidence" value="ECO:0007669"/>
    <property type="project" value="InterPro"/>
</dbReference>
<keyword evidence="8" id="KW-0445">Lipid transport</keyword>
<dbReference type="Gene3D" id="3.30.530.20">
    <property type="match status" value="1"/>
</dbReference>
<accession>A0A9P6KEL9</accession>
<evidence type="ECO:0000259" key="16">
    <source>
        <dbReference type="PROSITE" id="PS50848"/>
    </source>
</evidence>
<dbReference type="Pfam" id="PF04825">
    <property type="entry name" value="Rad21_Rec8_N"/>
    <property type="match status" value="1"/>
</dbReference>
<dbReference type="SUPFAM" id="SSF46785">
    <property type="entry name" value="Winged helix' DNA-binding domain"/>
    <property type="match status" value="1"/>
</dbReference>
<dbReference type="Pfam" id="PF04824">
    <property type="entry name" value="Rad21_Rec8"/>
    <property type="match status" value="1"/>
</dbReference>
<dbReference type="InterPro" id="IPR006909">
    <property type="entry name" value="Rad21/Rec8_C_eu"/>
</dbReference>
<dbReference type="InterPro" id="IPR023093">
    <property type="entry name" value="ScpA-like_C"/>
</dbReference>
<evidence type="ECO:0000256" key="12">
    <source>
        <dbReference type="ARBA" id="ARBA00069061"/>
    </source>
</evidence>
<keyword evidence="5" id="KW-0963">Cytoplasm</keyword>
<reference evidence="17" key="1">
    <citation type="journal article" date="2020" name="Fungal Divers.">
        <title>Resolving the Mortierellaceae phylogeny through synthesis of multi-gene phylogenetics and phylogenomics.</title>
        <authorList>
            <person name="Vandepol N."/>
            <person name="Liber J."/>
            <person name="Desiro A."/>
            <person name="Na H."/>
            <person name="Kennedy M."/>
            <person name="Barry K."/>
            <person name="Grigoriev I.V."/>
            <person name="Miller A.N."/>
            <person name="O'Donnell K."/>
            <person name="Stajich J.E."/>
            <person name="Bonito G."/>
        </authorList>
    </citation>
    <scope>NUCLEOTIDE SEQUENCE</scope>
    <source>
        <strain evidence="17">KOD1015</strain>
    </source>
</reference>
<comment type="subunit">
    <text evidence="11">Interacts with ACOT13/THEM2.</text>
</comment>
<comment type="caution">
    <text evidence="17">The sequence shown here is derived from an EMBL/GenBank/DDBJ whole genome shotgun (WGS) entry which is preliminary data.</text>
</comment>
<organism evidence="17 18">
    <name type="scientific">Lunasporangiospora selenospora</name>
    <dbReference type="NCBI Taxonomy" id="979761"/>
    <lineage>
        <taxon>Eukaryota</taxon>
        <taxon>Fungi</taxon>
        <taxon>Fungi incertae sedis</taxon>
        <taxon>Mucoromycota</taxon>
        <taxon>Mortierellomycotina</taxon>
        <taxon>Mortierellomycetes</taxon>
        <taxon>Mortierellales</taxon>
        <taxon>Mortierellaceae</taxon>
        <taxon>Lunasporangiospora</taxon>
    </lineage>
</organism>
<proteinExistence type="inferred from homology"/>
<protein>
    <recommendedName>
        <fullName evidence="12">Phosphatidylcholine transfer protein</fullName>
    </recommendedName>
    <alternativeName>
        <fullName evidence="14">START domain-containing protein 2</fullName>
    </alternativeName>
    <alternativeName>
        <fullName evidence="13">StAR-related lipid transfer protein 2</fullName>
    </alternativeName>
</protein>
<dbReference type="GO" id="GO:0005634">
    <property type="term" value="C:nucleus"/>
    <property type="evidence" value="ECO:0007669"/>
    <property type="project" value="UniProtKB-SubCell"/>
</dbReference>
<keyword evidence="6" id="KW-0597">Phosphoprotein</keyword>